<dbReference type="GO" id="GO:0005634">
    <property type="term" value="C:nucleus"/>
    <property type="evidence" value="ECO:0007669"/>
    <property type="project" value="UniProtKB-SubCell"/>
</dbReference>
<keyword evidence="8" id="KW-0238">DNA-binding</keyword>
<dbReference type="Pfam" id="PF00096">
    <property type="entry name" value="zf-C2H2"/>
    <property type="match status" value="2"/>
</dbReference>
<evidence type="ECO:0000313" key="15">
    <source>
        <dbReference type="Proteomes" id="UP000694383"/>
    </source>
</evidence>
<comment type="similarity">
    <text evidence="2">Belongs to the krueppel C2H2-type zinc-finger protein family.</text>
</comment>
<dbReference type="GO" id="GO:0042802">
    <property type="term" value="F:identical protein binding"/>
    <property type="evidence" value="ECO:0007669"/>
    <property type="project" value="UniProtKB-ARBA"/>
</dbReference>
<evidence type="ECO:0000256" key="10">
    <source>
        <dbReference type="ARBA" id="ARBA00023242"/>
    </source>
</evidence>
<dbReference type="GO" id="GO:0008270">
    <property type="term" value="F:zinc ion binding"/>
    <property type="evidence" value="ECO:0007669"/>
    <property type="project" value="UniProtKB-KW"/>
</dbReference>
<reference evidence="14" key="1">
    <citation type="submission" date="2025-08" db="UniProtKB">
        <authorList>
            <consortium name="Ensembl"/>
        </authorList>
    </citation>
    <scope>IDENTIFICATION</scope>
</reference>
<dbReference type="Proteomes" id="UP000694383">
    <property type="component" value="Unplaced"/>
</dbReference>
<evidence type="ECO:0000313" key="14">
    <source>
        <dbReference type="Ensembl" id="ENSOSIP00000010864.1"/>
    </source>
</evidence>
<dbReference type="PANTHER" id="PTHR16515">
    <property type="entry name" value="PR DOMAIN ZINC FINGER PROTEIN"/>
    <property type="match status" value="1"/>
</dbReference>
<evidence type="ECO:0000259" key="13">
    <source>
        <dbReference type="PROSITE" id="PS50157"/>
    </source>
</evidence>
<protein>
    <recommendedName>
        <fullName evidence="13">C2H2-type domain-containing protein</fullName>
    </recommendedName>
</protein>
<feature type="domain" description="C2H2-type" evidence="13">
    <location>
        <begin position="130"/>
        <end position="157"/>
    </location>
</feature>
<dbReference type="FunFam" id="3.30.160.60:FF:000770">
    <property type="entry name" value="zinc finger protein 16"/>
    <property type="match status" value="1"/>
</dbReference>
<evidence type="ECO:0000256" key="5">
    <source>
        <dbReference type="ARBA" id="ARBA00022771"/>
    </source>
</evidence>
<feature type="domain" description="C2H2-type" evidence="13">
    <location>
        <begin position="158"/>
        <end position="174"/>
    </location>
</feature>
<dbReference type="FunFam" id="3.30.160.60:FF:001573">
    <property type="entry name" value="Zinc finger protein 407"/>
    <property type="match status" value="1"/>
</dbReference>
<dbReference type="GO" id="GO:0010468">
    <property type="term" value="P:regulation of gene expression"/>
    <property type="evidence" value="ECO:0007669"/>
    <property type="project" value="TreeGrafter"/>
</dbReference>
<evidence type="ECO:0000256" key="2">
    <source>
        <dbReference type="ARBA" id="ARBA00006991"/>
    </source>
</evidence>
<keyword evidence="5 11" id="KW-0863">Zinc-finger</keyword>
<keyword evidence="12" id="KW-0472">Membrane</keyword>
<keyword evidence="6" id="KW-0862">Zinc</keyword>
<evidence type="ECO:0000256" key="7">
    <source>
        <dbReference type="ARBA" id="ARBA00023015"/>
    </source>
</evidence>
<dbReference type="PANTHER" id="PTHR16515:SF49">
    <property type="entry name" value="GASTRULA ZINC FINGER PROTEIN XLCGF49.1-LIKE-RELATED"/>
    <property type="match status" value="1"/>
</dbReference>
<keyword evidence="9" id="KW-0804">Transcription</keyword>
<dbReference type="InterPro" id="IPR013087">
    <property type="entry name" value="Znf_C2H2_type"/>
</dbReference>
<dbReference type="SUPFAM" id="SSF57667">
    <property type="entry name" value="beta-beta-alpha zinc fingers"/>
    <property type="match status" value="2"/>
</dbReference>
<dbReference type="GeneTree" id="ENSGT01150000286959"/>
<evidence type="ECO:0000256" key="11">
    <source>
        <dbReference type="PROSITE-ProRule" id="PRU00042"/>
    </source>
</evidence>
<keyword evidence="12" id="KW-1133">Transmembrane helix</keyword>
<evidence type="ECO:0000256" key="1">
    <source>
        <dbReference type="ARBA" id="ARBA00004123"/>
    </source>
</evidence>
<dbReference type="InterPro" id="IPR036236">
    <property type="entry name" value="Znf_C2H2_sf"/>
</dbReference>
<dbReference type="PROSITE" id="PS50157">
    <property type="entry name" value="ZINC_FINGER_C2H2_2"/>
    <property type="match status" value="4"/>
</dbReference>
<dbReference type="InterPro" id="IPR050331">
    <property type="entry name" value="Zinc_finger"/>
</dbReference>
<organism evidence="14 15">
    <name type="scientific">Oryzias sinensis</name>
    <name type="common">Chinese medaka</name>
    <dbReference type="NCBI Taxonomy" id="183150"/>
    <lineage>
        <taxon>Eukaryota</taxon>
        <taxon>Metazoa</taxon>
        <taxon>Chordata</taxon>
        <taxon>Craniata</taxon>
        <taxon>Vertebrata</taxon>
        <taxon>Euteleostomi</taxon>
        <taxon>Actinopterygii</taxon>
        <taxon>Neopterygii</taxon>
        <taxon>Teleostei</taxon>
        <taxon>Neoteleostei</taxon>
        <taxon>Acanthomorphata</taxon>
        <taxon>Ovalentaria</taxon>
        <taxon>Atherinomorphae</taxon>
        <taxon>Beloniformes</taxon>
        <taxon>Adrianichthyidae</taxon>
        <taxon>Oryziinae</taxon>
        <taxon>Oryzias</taxon>
    </lineage>
</organism>
<comment type="subcellular location">
    <subcellularLocation>
        <location evidence="1">Nucleus</location>
    </subcellularLocation>
</comment>
<keyword evidence="12" id="KW-0812">Transmembrane</keyword>
<dbReference type="Ensembl" id="ENSOSIT00000011549.1">
    <property type="protein sequence ID" value="ENSOSIP00000010864.1"/>
    <property type="gene ID" value="ENSOSIG00000006606.1"/>
</dbReference>
<evidence type="ECO:0000256" key="12">
    <source>
        <dbReference type="SAM" id="Phobius"/>
    </source>
</evidence>
<feature type="domain" description="C2H2-type" evidence="13">
    <location>
        <begin position="69"/>
        <end position="96"/>
    </location>
</feature>
<evidence type="ECO:0000256" key="3">
    <source>
        <dbReference type="ARBA" id="ARBA00022723"/>
    </source>
</evidence>
<evidence type="ECO:0000256" key="8">
    <source>
        <dbReference type="ARBA" id="ARBA00023125"/>
    </source>
</evidence>
<keyword evidence="4" id="KW-0677">Repeat</keyword>
<keyword evidence="7" id="KW-0805">Transcription regulation</keyword>
<reference evidence="14" key="2">
    <citation type="submission" date="2025-09" db="UniProtKB">
        <authorList>
            <consortium name="Ensembl"/>
        </authorList>
    </citation>
    <scope>IDENTIFICATION</scope>
</reference>
<keyword evidence="10" id="KW-0539">Nucleus</keyword>
<feature type="transmembrane region" description="Helical" evidence="12">
    <location>
        <begin position="184"/>
        <end position="202"/>
    </location>
</feature>
<keyword evidence="15" id="KW-1185">Reference proteome</keyword>
<dbReference type="Pfam" id="PF13465">
    <property type="entry name" value="zf-H2C2_2"/>
    <property type="match status" value="1"/>
</dbReference>
<dbReference type="Gene3D" id="3.30.160.60">
    <property type="entry name" value="Classic Zinc Finger"/>
    <property type="match status" value="4"/>
</dbReference>
<dbReference type="FunFam" id="3.30.160.60:FF:000508">
    <property type="entry name" value="Myeloid zinc finger 1"/>
    <property type="match status" value="2"/>
</dbReference>
<dbReference type="PROSITE" id="PS00028">
    <property type="entry name" value="ZINC_FINGER_C2H2_1"/>
    <property type="match status" value="3"/>
</dbReference>
<evidence type="ECO:0000256" key="9">
    <source>
        <dbReference type="ARBA" id="ARBA00023163"/>
    </source>
</evidence>
<dbReference type="SMART" id="SM00355">
    <property type="entry name" value="ZnF_C2H2"/>
    <property type="match status" value="4"/>
</dbReference>
<evidence type="ECO:0000256" key="6">
    <source>
        <dbReference type="ARBA" id="ARBA00022833"/>
    </source>
</evidence>
<keyword evidence="3" id="KW-0479">Metal-binding</keyword>
<sequence>MHIFDILTDSLARHTSLHVPHRSLVYPSSSKGSVCAEKTLLIEFIDQPIRSRFRVQKRIPPIPPKPKRHTCKECGKCFRDNCILMSHMRTHTGDRPFSCTLCDKSFPENSTLTKHMRTHTGEKPFSCEPFSCVLCGKSFSQSVTLKNHMRSHTGEKPFSCGECGKSFKQRGNLRLKTHSNVNCVFLTCACCIFLIIYIYKYINKSS</sequence>
<name>A0A8C7XB97_9TELE</name>
<feature type="domain" description="C2H2-type" evidence="13">
    <location>
        <begin position="97"/>
        <end position="124"/>
    </location>
</feature>
<proteinExistence type="inferred from homology"/>
<dbReference type="GO" id="GO:0003677">
    <property type="term" value="F:DNA binding"/>
    <property type="evidence" value="ECO:0007669"/>
    <property type="project" value="UniProtKB-KW"/>
</dbReference>
<dbReference type="AlphaFoldDB" id="A0A8C7XB97"/>
<evidence type="ECO:0000256" key="4">
    <source>
        <dbReference type="ARBA" id="ARBA00022737"/>
    </source>
</evidence>
<accession>A0A8C7XB97</accession>